<dbReference type="InterPro" id="IPR000843">
    <property type="entry name" value="HTH_LacI"/>
</dbReference>
<dbReference type="SUPFAM" id="SSF47413">
    <property type="entry name" value="lambda repressor-like DNA-binding domains"/>
    <property type="match status" value="1"/>
</dbReference>
<dbReference type="SUPFAM" id="SSF53822">
    <property type="entry name" value="Periplasmic binding protein-like I"/>
    <property type="match status" value="1"/>
</dbReference>
<dbReference type="Pfam" id="PF13377">
    <property type="entry name" value="Peripla_BP_3"/>
    <property type="match status" value="1"/>
</dbReference>
<protein>
    <submittedName>
        <fullName evidence="5">LacI family transcriptional regulator</fullName>
    </submittedName>
</protein>
<dbReference type="Gene3D" id="3.40.50.2300">
    <property type="match status" value="2"/>
</dbReference>
<dbReference type="Pfam" id="PF00356">
    <property type="entry name" value="LacI"/>
    <property type="match status" value="1"/>
</dbReference>
<sequence length="335" mass="35257">MPASRPSVRDVARLADVSVGTVSHVLNHPERVATATRERVESAIVELGFVRSQTARGLRAGSSFAVGVIVHDVSNPFYTEAARGIEDRLREDGCVPMLCSSDADPGRELDVMRLLAGMDVRGVIITPAASTVDNLGILSARRIRVVLLDHPPVEGVSTVSGDDVAGARSAVTHLLDRGHRRIGFVNGPSVMRQSAERRQGVLAALGAAGLDQDDVLVEVEPVVDGKSFTADAGAVGAARLLDSRPAPSALFCANDQMAIGAMREIRRRGLGIPGDVAVVGYDDIPVASQLITPLTSVNQQMRQMGAAAAQMLLSQEGDRHEVFAPALVVRASTAA</sequence>
<dbReference type="Gene3D" id="1.10.260.40">
    <property type="entry name" value="lambda repressor-like DNA-binding domains"/>
    <property type="match status" value="1"/>
</dbReference>
<accession>A0ABM6Z5B2</accession>
<dbReference type="Proteomes" id="UP000273001">
    <property type="component" value="Chromosome"/>
</dbReference>
<dbReference type="InterPro" id="IPR028082">
    <property type="entry name" value="Peripla_BP_I"/>
</dbReference>
<keyword evidence="3" id="KW-0804">Transcription</keyword>
<keyword evidence="2" id="KW-0238">DNA-binding</keyword>
<keyword evidence="6" id="KW-1185">Reference proteome</keyword>
<dbReference type="PROSITE" id="PS50932">
    <property type="entry name" value="HTH_LACI_2"/>
    <property type="match status" value="1"/>
</dbReference>
<dbReference type="RefSeq" id="WP_119835546.1">
    <property type="nucleotide sequence ID" value="NZ_CP032514.1"/>
</dbReference>
<dbReference type="InterPro" id="IPR010982">
    <property type="entry name" value="Lambda_DNA-bd_dom_sf"/>
</dbReference>
<evidence type="ECO:0000313" key="5">
    <source>
        <dbReference type="EMBL" id="AYD90514.1"/>
    </source>
</evidence>
<dbReference type="EMBL" id="CP032514">
    <property type="protein sequence ID" value="AYD90514.1"/>
    <property type="molecule type" value="Genomic_DNA"/>
</dbReference>
<proteinExistence type="predicted"/>
<evidence type="ECO:0000313" key="6">
    <source>
        <dbReference type="Proteomes" id="UP000273001"/>
    </source>
</evidence>
<name>A0ABM6Z5B2_9ACTO</name>
<evidence type="ECO:0000259" key="4">
    <source>
        <dbReference type="PROSITE" id="PS50932"/>
    </source>
</evidence>
<dbReference type="CDD" id="cd01392">
    <property type="entry name" value="HTH_LacI"/>
    <property type="match status" value="1"/>
</dbReference>
<dbReference type="SMART" id="SM00354">
    <property type="entry name" value="HTH_LACI"/>
    <property type="match status" value="1"/>
</dbReference>
<gene>
    <name evidence="5" type="ORF">D5R93_11845</name>
</gene>
<keyword evidence="1" id="KW-0805">Transcription regulation</keyword>
<feature type="domain" description="HTH lacI-type" evidence="4">
    <location>
        <begin position="6"/>
        <end position="60"/>
    </location>
</feature>
<evidence type="ECO:0000256" key="2">
    <source>
        <dbReference type="ARBA" id="ARBA00023125"/>
    </source>
</evidence>
<evidence type="ECO:0000256" key="3">
    <source>
        <dbReference type="ARBA" id="ARBA00023163"/>
    </source>
</evidence>
<reference evidence="5 6" key="1">
    <citation type="submission" date="2018-09" db="EMBL/GenBank/DDBJ databases">
        <authorList>
            <person name="Li J."/>
        </authorList>
    </citation>
    <scope>NUCLEOTIDE SEQUENCE [LARGE SCALE GENOMIC DNA]</scope>
    <source>
        <strain evidence="5 6">2129</strain>
    </source>
</reference>
<dbReference type="InterPro" id="IPR046335">
    <property type="entry name" value="LacI/GalR-like_sensor"/>
</dbReference>
<organism evidence="5 6">
    <name type="scientific">Actinomyces lilanjuaniae</name>
    <dbReference type="NCBI Taxonomy" id="2321394"/>
    <lineage>
        <taxon>Bacteria</taxon>
        <taxon>Bacillati</taxon>
        <taxon>Actinomycetota</taxon>
        <taxon>Actinomycetes</taxon>
        <taxon>Actinomycetales</taxon>
        <taxon>Actinomycetaceae</taxon>
        <taxon>Actinomyces</taxon>
    </lineage>
</organism>
<dbReference type="PANTHER" id="PTHR30146:SF109">
    <property type="entry name" value="HTH-TYPE TRANSCRIPTIONAL REGULATOR GALS"/>
    <property type="match status" value="1"/>
</dbReference>
<dbReference type="PROSITE" id="PS00356">
    <property type="entry name" value="HTH_LACI_1"/>
    <property type="match status" value="1"/>
</dbReference>
<dbReference type="CDD" id="cd06267">
    <property type="entry name" value="PBP1_LacI_sugar_binding-like"/>
    <property type="match status" value="1"/>
</dbReference>
<evidence type="ECO:0000256" key="1">
    <source>
        <dbReference type="ARBA" id="ARBA00023015"/>
    </source>
</evidence>
<dbReference type="PANTHER" id="PTHR30146">
    <property type="entry name" value="LACI-RELATED TRANSCRIPTIONAL REPRESSOR"/>
    <property type="match status" value="1"/>
</dbReference>